<gene>
    <name evidence="3" type="ORF">GTZ99_10080</name>
</gene>
<comment type="caution">
    <text evidence="3">The sequence shown here is derived from an EMBL/GenBank/DDBJ whole genome shotgun (WGS) entry which is preliminary data.</text>
</comment>
<keyword evidence="3" id="KW-0413">Isomerase</keyword>
<dbReference type="GO" id="GO:0016853">
    <property type="term" value="F:isomerase activity"/>
    <property type="evidence" value="ECO:0007669"/>
    <property type="project" value="UniProtKB-KW"/>
</dbReference>
<dbReference type="Gene3D" id="2.60.120.10">
    <property type="entry name" value="Jelly Rolls"/>
    <property type="match status" value="1"/>
</dbReference>
<dbReference type="RefSeq" id="WP_161718378.1">
    <property type="nucleotide sequence ID" value="NZ_JAAAPO010000003.1"/>
</dbReference>
<evidence type="ECO:0000313" key="3">
    <source>
        <dbReference type="EMBL" id="NBC36905.1"/>
    </source>
</evidence>
<dbReference type="InterPro" id="IPR014710">
    <property type="entry name" value="RmlC-like_jellyroll"/>
</dbReference>
<evidence type="ECO:0000256" key="2">
    <source>
        <dbReference type="ARBA" id="ARBA00022833"/>
    </source>
</evidence>
<dbReference type="PANTHER" id="PTHR42742">
    <property type="entry name" value="TRANSCRIPTIONAL REPRESSOR MPRA"/>
    <property type="match status" value="1"/>
</dbReference>
<dbReference type="InterPro" id="IPR011051">
    <property type="entry name" value="RmlC_Cupin_sf"/>
</dbReference>
<dbReference type="PANTHER" id="PTHR42742:SF3">
    <property type="entry name" value="FRUCTOKINASE"/>
    <property type="match status" value="1"/>
</dbReference>
<dbReference type="Proteomes" id="UP000753724">
    <property type="component" value="Unassembled WGS sequence"/>
</dbReference>
<organism evidence="3 4">
    <name type="scientific">Novosphingobium ovatum</name>
    <dbReference type="NCBI Taxonomy" id="1908523"/>
    <lineage>
        <taxon>Bacteria</taxon>
        <taxon>Pseudomonadati</taxon>
        <taxon>Pseudomonadota</taxon>
        <taxon>Alphaproteobacteria</taxon>
        <taxon>Sphingomonadales</taxon>
        <taxon>Sphingomonadaceae</taxon>
        <taxon>Novosphingobium</taxon>
    </lineage>
</organism>
<proteinExistence type="predicted"/>
<sequence length="290" mass="31210">MVTVVAEALNLPIRLVDKVWGCDCLPAPFVTPVDADGAPRRVGEIWFEPPALLPDLLIKYIFTSEKLSVQVHPSDAQTLAMGIGRQGKEECWLVVDAQPGATLGIGFDRSISTDEMRAAALDGRIEDMLVWHKVAPGDFFYIPANTVHAIGAGVSVIEVQQTSDITYRLYDYGRPRELHLDEGLAVALGQAYDLSRWHQRLNESGTVALVDGPHFRLDRVDGVPDAALMNRYGTGAVSVIPLKGDVALNAAGEARVIHPGECGVASHVEAIGFAEGGLCLIAQSLTKHAI</sequence>
<keyword evidence="4" id="KW-1185">Reference proteome</keyword>
<dbReference type="InterPro" id="IPR051804">
    <property type="entry name" value="Carb_Metab_Reg_Kinase/Isom"/>
</dbReference>
<accession>A0ABW9XEE3</accession>
<protein>
    <submittedName>
        <fullName evidence="3">Mannose-6-phosphate isomerase</fullName>
    </submittedName>
</protein>
<evidence type="ECO:0000313" key="4">
    <source>
        <dbReference type="Proteomes" id="UP000753724"/>
    </source>
</evidence>
<reference evidence="4" key="1">
    <citation type="submission" date="2020-01" db="EMBL/GenBank/DDBJ databases">
        <title>Sphingomonas sp. strain CSW-10.</title>
        <authorList>
            <person name="Chen W.-M."/>
        </authorList>
    </citation>
    <scope>NUCLEOTIDE SEQUENCE [LARGE SCALE GENOMIC DNA]</scope>
    <source>
        <strain evidence="4">FSY-8</strain>
    </source>
</reference>
<dbReference type="CDD" id="cd07010">
    <property type="entry name" value="cupin_PMI_type_I_N_bac"/>
    <property type="match status" value="1"/>
</dbReference>
<keyword evidence="1" id="KW-0479">Metal-binding</keyword>
<evidence type="ECO:0000256" key="1">
    <source>
        <dbReference type="ARBA" id="ARBA00022723"/>
    </source>
</evidence>
<keyword evidence="2" id="KW-0862">Zinc</keyword>
<dbReference type="SUPFAM" id="SSF51182">
    <property type="entry name" value="RmlC-like cupins"/>
    <property type="match status" value="1"/>
</dbReference>
<name>A0ABW9XEE3_9SPHN</name>
<dbReference type="EMBL" id="JAAAPO010000003">
    <property type="protein sequence ID" value="NBC36905.1"/>
    <property type="molecule type" value="Genomic_DNA"/>
</dbReference>